<keyword evidence="1" id="KW-0812">Transmembrane</keyword>
<evidence type="ECO:0000256" key="1">
    <source>
        <dbReference type="SAM" id="Phobius"/>
    </source>
</evidence>
<comment type="caution">
    <text evidence="2">The sequence shown here is derived from an EMBL/GenBank/DDBJ whole genome shotgun (WGS) entry which is preliminary data.</text>
</comment>
<evidence type="ECO:0000313" key="2">
    <source>
        <dbReference type="EMBL" id="KAH3678912.1"/>
    </source>
</evidence>
<sequence>MSPSGLYSNSNSLSLIYPFNSLTRRVLSMSKRSERCVASIRTIKDKYNPYALYLNFRLTSPQIFLKNTLIVEISWNCSSNVANKVLKSAELKLWKSGLNSRLLSLPTIATNLSLAVIFLNWSLGHTINRETT</sequence>
<gene>
    <name evidence="2" type="ORF">WICPIJ_008776</name>
</gene>
<dbReference type="EMBL" id="JAEUBG010005048">
    <property type="protein sequence ID" value="KAH3678912.1"/>
    <property type="molecule type" value="Genomic_DNA"/>
</dbReference>
<name>A0A9P8PWK0_WICPI</name>
<feature type="transmembrane region" description="Helical" evidence="1">
    <location>
        <begin position="102"/>
        <end position="123"/>
    </location>
</feature>
<evidence type="ECO:0000313" key="3">
    <source>
        <dbReference type="Proteomes" id="UP000774326"/>
    </source>
</evidence>
<protein>
    <submittedName>
        <fullName evidence="2">Uncharacterized protein</fullName>
    </submittedName>
</protein>
<keyword evidence="3" id="KW-1185">Reference proteome</keyword>
<dbReference type="Proteomes" id="UP000774326">
    <property type="component" value="Unassembled WGS sequence"/>
</dbReference>
<dbReference type="AlphaFoldDB" id="A0A9P8PWK0"/>
<reference evidence="2" key="2">
    <citation type="submission" date="2021-01" db="EMBL/GenBank/DDBJ databases">
        <authorList>
            <person name="Schikora-Tamarit M.A."/>
        </authorList>
    </citation>
    <scope>NUCLEOTIDE SEQUENCE</scope>
    <source>
        <strain evidence="2">CBS2887</strain>
    </source>
</reference>
<reference evidence="2" key="1">
    <citation type="journal article" date="2021" name="Open Biol.">
        <title>Shared evolutionary footprints suggest mitochondrial oxidative damage underlies multiple complex I losses in fungi.</title>
        <authorList>
            <person name="Schikora-Tamarit M.A."/>
            <person name="Marcet-Houben M."/>
            <person name="Nosek J."/>
            <person name="Gabaldon T."/>
        </authorList>
    </citation>
    <scope>NUCLEOTIDE SEQUENCE</scope>
    <source>
        <strain evidence="2">CBS2887</strain>
    </source>
</reference>
<keyword evidence="1" id="KW-0472">Membrane</keyword>
<organism evidence="2 3">
    <name type="scientific">Wickerhamomyces pijperi</name>
    <name type="common">Yeast</name>
    <name type="synonym">Pichia pijperi</name>
    <dbReference type="NCBI Taxonomy" id="599730"/>
    <lineage>
        <taxon>Eukaryota</taxon>
        <taxon>Fungi</taxon>
        <taxon>Dikarya</taxon>
        <taxon>Ascomycota</taxon>
        <taxon>Saccharomycotina</taxon>
        <taxon>Saccharomycetes</taxon>
        <taxon>Phaffomycetales</taxon>
        <taxon>Wickerhamomycetaceae</taxon>
        <taxon>Wickerhamomyces</taxon>
    </lineage>
</organism>
<keyword evidence="1" id="KW-1133">Transmembrane helix</keyword>
<accession>A0A9P8PWK0</accession>
<proteinExistence type="predicted"/>